<comment type="caution">
    <text evidence="1">The sequence shown here is derived from an EMBL/GenBank/DDBJ whole genome shotgun (WGS) entry which is preliminary data.</text>
</comment>
<organism evidence="1 2">
    <name type="scientific">Heracleum sosnowskyi</name>
    <dbReference type="NCBI Taxonomy" id="360622"/>
    <lineage>
        <taxon>Eukaryota</taxon>
        <taxon>Viridiplantae</taxon>
        <taxon>Streptophyta</taxon>
        <taxon>Embryophyta</taxon>
        <taxon>Tracheophyta</taxon>
        <taxon>Spermatophyta</taxon>
        <taxon>Magnoliopsida</taxon>
        <taxon>eudicotyledons</taxon>
        <taxon>Gunneridae</taxon>
        <taxon>Pentapetalae</taxon>
        <taxon>asterids</taxon>
        <taxon>campanulids</taxon>
        <taxon>Apiales</taxon>
        <taxon>Apiaceae</taxon>
        <taxon>Apioideae</taxon>
        <taxon>apioid superclade</taxon>
        <taxon>Tordylieae</taxon>
        <taxon>Tordyliinae</taxon>
        <taxon>Heracleum</taxon>
    </lineage>
</organism>
<evidence type="ECO:0000313" key="2">
    <source>
        <dbReference type="Proteomes" id="UP001237642"/>
    </source>
</evidence>
<reference evidence="1" key="2">
    <citation type="submission" date="2023-05" db="EMBL/GenBank/DDBJ databases">
        <authorList>
            <person name="Schelkunov M.I."/>
        </authorList>
    </citation>
    <scope>NUCLEOTIDE SEQUENCE</scope>
    <source>
        <strain evidence="1">Hsosn_3</strain>
        <tissue evidence="1">Leaf</tissue>
    </source>
</reference>
<dbReference type="SUPFAM" id="SSF54791">
    <property type="entry name" value="Eukaryotic type KH-domain (KH-domain type I)"/>
    <property type="match status" value="1"/>
</dbReference>
<dbReference type="Proteomes" id="UP001237642">
    <property type="component" value="Unassembled WGS sequence"/>
</dbReference>
<sequence>MILLVTPPSNLRCPFGEECNFIHISLSENDQIAKVTFPVDKSFAREISGEDETNSRVISLMSKASLSIKDHRSDSSLKNVEIQGTPKSLDIALELVEQLTVGTSIR</sequence>
<keyword evidence="2" id="KW-1185">Reference proteome</keyword>
<dbReference type="GO" id="GO:0003723">
    <property type="term" value="F:RNA binding"/>
    <property type="evidence" value="ECO:0007669"/>
    <property type="project" value="InterPro"/>
</dbReference>
<dbReference type="EMBL" id="JAUIZM010000010">
    <property type="protein sequence ID" value="KAK1362454.1"/>
    <property type="molecule type" value="Genomic_DNA"/>
</dbReference>
<gene>
    <name evidence="1" type="ORF">POM88_046928</name>
</gene>
<protein>
    <recommendedName>
        <fullName evidence="3">C3H1-type domain-containing protein</fullName>
    </recommendedName>
</protein>
<reference evidence="1" key="1">
    <citation type="submission" date="2023-02" db="EMBL/GenBank/DDBJ databases">
        <title>Genome of toxic invasive species Heracleum sosnowskyi carries increased number of genes despite the absence of recent whole-genome duplications.</title>
        <authorList>
            <person name="Schelkunov M."/>
            <person name="Shtratnikova V."/>
            <person name="Makarenko M."/>
            <person name="Klepikova A."/>
            <person name="Omelchenko D."/>
            <person name="Novikova G."/>
            <person name="Obukhova E."/>
            <person name="Bogdanov V."/>
            <person name="Penin A."/>
            <person name="Logacheva M."/>
        </authorList>
    </citation>
    <scope>NUCLEOTIDE SEQUENCE</scope>
    <source>
        <strain evidence="1">Hsosn_3</strain>
        <tissue evidence="1">Leaf</tissue>
    </source>
</reference>
<evidence type="ECO:0008006" key="3">
    <source>
        <dbReference type="Google" id="ProtNLM"/>
    </source>
</evidence>
<accession>A0AAD8H8H1</accession>
<evidence type="ECO:0000313" key="1">
    <source>
        <dbReference type="EMBL" id="KAK1362454.1"/>
    </source>
</evidence>
<dbReference type="Gene3D" id="3.30.1370.10">
    <property type="entry name" value="K Homology domain, type 1"/>
    <property type="match status" value="1"/>
</dbReference>
<dbReference type="AlphaFoldDB" id="A0AAD8H8H1"/>
<proteinExistence type="predicted"/>
<dbReference type="InterPro" id="IPR036612">
    <property type="entry name" value="KH_dom_type_1_sf"/>
</dbReference>
<name>A0AAD8H8H1_9APIA</name>